<keyword evidence="3" id="KW-1185">Reference proteome</keyword>
<feature type="region of interest" description="Disordered" evidence="1">
    <location>
        <begin position="1"/>
        <end position="50"/>
    </location>
</feature>
<comment type="caution">
    <text evidence="2">The sequence shown here is derived from an EMBL/GenBank/DDBJ whole genome shotgun (WGS) entry which is preliminary data.</text>
</comment>
<protein>
    <submittedName>
        <fullName evidence="2">Uncharacterized protein</fullName>
    </submittedName>
</protein>
<evidence type="ECO:0000313" key="3">
    <source>
        <dbReference type="Proteomes" id="UP001156613"/>
    </source>
</evidence>
<proteinExistence type="predicted"/>
<name>A0ABQ5WKV8_GLUJA</name>
<sequence>MVTVSIRDWQKQAHTSGQETARSSLSRQGRSQTWGGIGMSDWPEVASPSPDGRWIAPINGYESDALMAGKSRQTL</sequence>
<reference evidence="3" key="1">
    <citation type="journal article" date="2019" name="Int. J. Syst. Evol. Microbiol.">
        <title>The Global Catalogue of Microorganisms (GCM) 10K type strain sequencing project: providing services to taxonomists for standard genome sequencing and annotation.</title>
        <authorList>
            <consortium name="The Broad Institute Genomics Platform"/>
            <consortium name="The Broad Institute Genome Sequencing Center for Infectious Disease"/>
            <person name="Wu L."/>
            <person name="Ma J."/>
        </authorList>
    </citation>
    <scope>NUCLEOTIDE SEQUENCE [LARGE SCALE GENOMIC DNA]</scope>
    <source>
        <strain evidence="3">NBRC 3271</strain>
    </source>
</reference>
<dbReference type="EMBL" id="BSNT01000065">
    <property type="protein sequence ID" value="GLQ60121.1"/>
    <property type="molecule type" value="Genomic_DNA"/>
</dbReference>
<evidence type="ECO:0000313" key="2">
    <source>
        <dbReference type="EMBL" id="GLQ60121.1"/>
    </source>
</evidence>
<accession>A0ABQ5WKV8</accession>
<feature type="compositionally biased region" description="Polar residues" evidence="1">
    <location>
        <begin position="12"/>
        <end position="34"/>
    </location>
</feature>
<gene>
    <name evidence="2" type="ORF">GCM10010937_19240</name>
</gene>
<evidence type="ECO:0000256" key="1">
    <source>
        <dbReference type="SAM" id="MobiDB-lite"/>
    </source>
</evidence>
<organism evidence="2 3">
    <name type="scientific">Gluconobacter japonicus</name>
    <dbReference type="NCBI Taxonomy" id="376620"/>
    <lineage>
        <taxon>Bacteria</taxon>
        <taxon>Pseudomonadati</taxon>
        <taxon>Pseudomonadota</taxon>
        <taxon>Alphaproteobacteria</taxon>
        <taxon>Acetobacterales</taxon>
        <taxon>Acetobacteraceae</taxon>
        <taxon>Gluconobacter</taxon>
    </lineage>
</organism>
<dbReference type="Proteomes" id="UP001156613">
    <property type="component" value="Unassembled WGS sequence"/>
</dbReference>